<dbReference type="InterPro" id="IPR050302">
    <property type="entry name" value="Rab_GAP_TBC_domain"/>
</dbReference>
<dbReference type="PROSITE" id="PS50086">
    <property type="entry name" value="TBC_RABGAP"/>
    <property type="match status" value="1"/>
</dbReference>
<accession>A0ABQ7GPT0</accession>
<gene>
    <name evidence="3" type="ORF">DUNSADRAFT_5650</name>
</gene>
<feature type="compositionally biased region" description="Low complexity" evidence="1">
    <location>
        <begin position="371"/>
        <end position="395"/>
    </location>
</feature>
<dbReference type="InterPro" id="IPR000195">
    <property type="entry name" value="Rab-GAP-TBC_dom"/>
</dbReference>
<feature type="compositionally biased region" description="Low complexity" evidence="1">
    <location>
        <begin position="497"/>
        <end position="520"/>
    </location>
</feature>
<feature type="non-terminal residue" evidence="3">
    <location>
        <position position="1"/>
    </location>
</feature>
<keyword evidence="4" id="KW-1185">Reference proteome</keyword>
<feature type="compositionally biased region" description="Low complexity" evidence="1">
    <location>
        <begin position="256"/>
        <end position="302"/>
    </location>
</feature>
<feature type="region of interest" description="Disordered" evidence="1">
    <location>
        <begin position="241"/>
        <end position="323"/>
    </location>
</feature>
<feature type="region of interest" description="Disordered" evidence="1">
    <location>
        <begin position="680"/>
        <end position="749"/>
    </location>
</feature>
<feature type="domain" description="Rab-GAP TBC" evidence="2">
    <location>
        <begin position="1"/>
        <end position="110"/>
    </location>
</feature>
<dbReference type="Pfam" id="PF00566">
    <property type="entry name" value="RabGAP-TBC"/>
    <property type="match status" value="1"/>
</dbReference>
<feature type="region of interest" description="Disordered" evidence="1">
    <location>
        <begin position="796"/>
        <end position="865"/>
    </location>
</feature>
<name>A0ABQ7GPT0_DUNSA</name>
<dbReference type="PANTHER" id="PTHR47219:SF20">
    <property type="entry name" value="TBC1 DOMAIN FAMILY MEMBER 2B"/>
    <property type="match status" value="1"/>
</dbReference>
<dbReference type="SMART" id="SM00164">
    <property type="entry name" value="TBC"/>
    <property type="match status" value="1"/>
</dbReference>
<dbReference type="PANTHER" id="PTHR47219">
    <property type="entry name" value="RAB GTPASE-ACTIVATING PROTEIN 1-LIKE"/>
    <property type="match status" value="1"/>
</dbReference>
<feature type="compositionally biased region" description="Low complexity" evidence="1">
    <location>
        <begin position="798"/>
        <end position="820"/>
    </location>
</feature>
<organism evidence="3 4">
    <name type="scientific">Dunaliella salina</name>
    <name type="common">Green alga</name>
    <name type="synonym">Protococcus salinus</name>
    <dbReference type="NCBI Taxonomy" id="3046"/>
    <lineage>
        <taxon>Eukaryota</taxon>
        <taxon>Viridiplantae</taxon>
        <taxon>Chlorophyta</taxon>
        <taxon>core chlorophytes</taxon>
        <taxon>Chlorophyceae</taxon>
        <taxon>CS clade</taxon>
        <taxon>Chlamydomonadales</taxon>
        <taxon>Dunaliellaceae</taxon>
        <taxon>Dunaliella</taxon>
    </lineage>
</organism>
<dbReference type="Proteomes" id="UP000815325">
    <property type="component" value="Unassembled WGS sequence"/>
</dbReference>
<feature type="compositionally biased region" description="Low complexity" evidence="1">
    <location>
        <begin position="565"/>
        <end position="583"/>
    </location>
</feature>
<feature type="region of interest" description="Disordered" evidence="1">
    <location>
        <begin position="446"/>
        <end position="583"/>
    </location>
</feature>
<comment type="caution">
    <text evidence="3">The sequence shown here is derived from an EMBL/GenBank/DDBJ whole genome shotgun (WGS) entry which is preliminary data.</text>
</comment>
<feature type="region of interest" description="Disordered" evidence="1">
    <location>
        <begin position="196"/>
        <end position="225"/>
    </location>
</feature>
<feature type="region of interest" description="Disordered" evidence="1">
    <location>
        <begin position="369"/>
        <end position="395"/>
    </location>
</feature>
<evidence type="ECO:0000313" key="3">
    <source>
        <dbReference type="EMBL" id="KAF5836617.1"/>
    </source>
</evidence>
<dbReference type="Gene3D" id="1.10.8.270">
    <property type="entry name" value="putative rabgap domain of human tbc1 domain family member 14 like domains"/>
    <property type="match status" value="1"/>
</dbReference>
<proteinExistence type="predicted"/>
<sequence length="912" mass="92293">GVGYTQGMNFVAAVLLMHAPSEEEAFYCLVSLVEDVLPGYYAQDMRATQVDQLMFGSLLRRELPALGRHLQALGADVACCVFVQWFLCLFVNCLPLDGCLRVWDIAFRHRSVAPFFQVALALFATYSPALLVAKDMLDAFQVVQAMAPLTQDMSHVVHVARSQFAHVDDDLLEELREEVWPEVARNMAERAELVEGVKHQPRHGGNLWQTMRSSSGSGGGHAADGGKVSVVKKLLARLDKVRSSASGSEPAPLSPPVAAASPAADAGGASHHPPFAQQHSSAGAQQCSSAAIQQSAPAGQPQHMHQPCKPTFEGQARGSADYGCTTAAASPPLWASWPAAGIPSSGAHGALSYNTTTYGGAHGAPSGGAYGAPSASTTAAAPLPSSSNTTAAAALPSSANSRNAVSSAPLPSTAVPGAALLPSSAAPATGAGGAGDACSRFSEPLLKAPRPSTLPAAPPMGAGHAGQETGSSVRPEADTHSPSLHATDPQAHVTSGAAAATAAAAPSPATSSTHTSSPPHWRFLAGNAHTGSQADTPHGTATAATPVDAPLTAAPAAGLSPTLAPPNSSTSPSFGTGTPSVPPQAAASAAALCATPRAPPAAAAAAATANPAPAVGSKDAMETQPGAPHLCQLPTRHQSASPVQQELTMRTQIGDPSASSHIIAVAGGVSAAEGNVLGTPDAAGAALDGQHGSTQRPFEQEAKHKPSEQETMRKLSEQKAAHQQSLCVAQKAGSAPEEQGGAGMGRTGDALMPRVVSQGCVLVGDAAHDKEHDQQQQQQQQQQLGWHELMVHLTPVKQQQQQHQHQQQHGCGAAAGSSSASPPPPPSAPPRPLPPPHDLADSCAAPPPFPSQPFLHPPSTAAAGSAPGVGLWGEAAAAGTGSAFNAGAGGAGGACANAARGSWSTQVRVWLL</sequence>
<feature type="compositionally biased region" description="Low complexity" evidence="1">
    <location>
        <begin position="852"/>
        <end position="865"/>
    </location>
</feature>
<evidence type="ECO:0000256" key="1">
    <source>
        <dbReference type="SAM" id="MobiDB-lite"/>
    </source>
</evidence>
<evidence type="ECO:0000259" key="2">
    <source>
        <dbReference type="PROSITE" id="PS50086"/>
    </source>
</evidence>
<feature type="compositionally biased region" description="Pro residues" evidence="1">
    <location>
        <begin position="821"/>
        <end position="837"/>
    </location>
</feature>
<dbReference type="EMBL" id="MU069651">
    <property type="protein sequence ID" value="KAF5836617.1"/>
    <property type="molecule type" value="Genomic_DNA"/>
</dbReference>
<feature type="compositionally biased region" description="Basic and acidic residues" evidence="1">
    <location>
        <begin position="698"/>
        <end position="720"/>
    </location>
</feature>
<dbReference type="Gene3D" id="1.10.472.80">
    <property type="entry name" value="Ypt/Rab-GAP domain of gyp1p, domain 3"/>
    <property type="match status" value="1"/>
</dbReference>
<dbReference type="SUPFAM" id="SSF47923">
    <property type="entry name" value="Ypt/Rab-GAP domain of gyp1p"/>
    <property type="match status" value="2"/>
</dbReference>
<evidence type="ECO:0000313" key="4">
    <source>
        <dbReference type="Proteomes" id="UP000815325"/>
    </source>
</evidence>
<protein>
    <submittedName>
        <fullName evidence="3">Rab-GTPase-TBC domain-containing protein</fullName>
    </submittedName>
</protein>
<reference evidence="3" key="1">
    <citation type="submission" date="2017-08" db="EMBL/GenBank/DDBJ databases">
        <authorList>
            <person name="Polle J.E."/>
            <person name="Barry K."/>
            <person name="Cushman J."/>
            <person name="Schmutz J."/>
            <person name="Tran D."/>
            <person name="Hathwaick L.T."/>
            <person name="Yim W.C."/>
            <person name="Jenkins J."/>
            <person name="Mckie-Krisberg Z.M."/>
            <person name="Prochnik S."/>
            <person name="Lindquist E."/>
            <person name="Dockter R.B."/>
            <person name="Adam C."/>
            <person name="Molina H."/>
            <person name="Bunkerborg J."/>
            <person name="Jin E."/>
            <person name="Buchheim M."/>
            <person name="Magnuson J."/>
        </authorList>
    </citation>
    <scope>NUCLEOTIDE SEQUENCE</scope>
    <source>
        <strain evidence="3">CCAP 19/18</strain>
    </source>
</reference>
<dbReference type="InterPro" id="IPR035969">
    <property type="entry name" value="Rab-GAP_TBC_sf"/>
</dbReference>